<dbReference type="OrthoDB" id="9811127at2"/>
<evidence type="ECO:0008006" key="4">
    <source>
        <dbReference type="Google" id="ProtNLM"/>
    </source>
</evidence>
<gene>
    <name evidence="2" type="ORF">P409_22500</name>
</gene>
<evidence type="ECO:0000256" key="1">
    <source>
        <dbReference type="SAM" id="MobiDB-lite"/>
    </source>
</evidence>
<name>A0A0A0D5B4_9PROT</name>
<accession>A0A0A0D5B4</accession>
<reference evidence="2 3" key="1">
    <citation type="submission" date="2014-01" db="EMBL/GenBank/DDBJ databases">
        <title>Genome sequence determination for a cystic fibrosis isolate, Inquilinus limosus.</title>
        <authorList>
            <person name="Pino M."/>
            <person name="Di Conza J."/>
            <person name="Gutkind G."/>
        </authorList>
    </citation>
    <scope>NUCLEOTIDE SEQUENCE [LARGE SCALE GENOMIC DNA]</scope>
    <source>
        <strain evidence="2 3">MP06</strain>
    </source>
</reference>
<dbReference type="InterPro" id="IPR021327">
    <property type="entry name" value="DUF2934"/>
</dbReference>
<sequence>MSDDRDKRIRQRAYEIWQALGCPEGRQQEHWTQAEAEILDEECQGTGSVPEGAQELDPDGTPKRRR</sequence>
<dbReference type="Pfam" id="PF11154">
    <property type="entry name" value="DUF2934"/>
    <property type="match status" value="1"/>
</dbReference>
<organism evidence="2 3">
    <name type="scientific">Inquilinus limosus MP06</name>
    <dbReference type="NCBI Taxonomy" id="1398085"/>
    <lineage>
        <taxon>Bacteria</taxon>
        <taxon>Pseudomonadati</taxon>
        <taxon>Pseudomonadota</taxon>
        <taxon>Alphaproteobacteria</taxon>
        <taxon>Rhodospirillales</taxon>
        <taxon>Rhodospirillaceae</taxon>
        <taxon>Inquilinus</taxon>
    </lineage>
</organism>
<evidence type="ECO:0000313" key="3">
    <source>
        <dbReference type="Proteomes" id="UP000029995"/>
    </source>
</evidence>
<dbReference type="RefSeq" id="WP_034843942.1">
    <property type="nucleotide sequence ID" value="NZ_JANX01000350.1"/>
</dbReference>
<dbReference type="AlphaFoldDB" id="A0A0A0D5B4"/>
<feature type="region of interest" description="Disordered" evidence="1">
    <location>
        <begin position="43"/>
        <end position="66"/>
    </location>
</feature>
<proteinExistence type="predicted"/>
<dbReference type="EMBL" id="JANX01000350">
    <property type="protein sequence ID" value="KGM32252.1"/>
    <property type="molecule type" value="Genomic_DNA"/>
</dbReference>
<protein>
    <recommendedName>
        <fullName evidence="4">DUF2934 domain-containing protein</fullName>
    </recommendedName>
</protein>
<comment type="caution">
    <text evidence="2">The sequence shown here is derived from an EMBL/GenBank/DDBJ whole genome shotgun (WGS) entry which is preliminary data.</text>
</comment>
<dbReference type="Proteomes" id="UP000029995">
    <property type="component" value="Unassembled WGS sequence"/>
</dbReference>
<evidence type="ECO:0000313" key="2">
    <source>
        <dbReference type="EMBL" id="KGM32252.1"/>
    </source>
</evidence>